<evidence type="ECO:0000256" key="1">
    <source>
        <dbReference type="ARBA" id="ARBA00004141"/>
    </source>
</evidence>
<dbReference type="PANTHER" id="PTHR17920">
    <property type="entry name" value="TRANSMEMBRANE AND COILED-COIL DOMAIN-CONTAINING PROTEIN 4 TMCO4"/>
    <property type="match status" value="1"/>
</dbReference>
<evidence type="ECO:0000313" key="9">
    <source>
        <dbReference type="Proteomes" id="UP000242877"/>
    </source>
</evidence>
<organism evidence="8 9">
    <name type="scientific">Ascosphaera apis ARSEF 7405</name>
    <dbReference type="NCBI Taxonomy" id="392613"/>
    <lineage>
        <taxon>Eukaryota</taxon>
        <taxon>Fungi</taxon>
        <taxon>Dikarya</taxon>
        <taxon>Ascomycota</taxon>
        <taxon>Pezizomycotina</taxon>
        <taxon>Eurotiomycetes</taxon>
        <taxon>Eurotiomycetidae</taxon>
        <taxon>Onygenales</taxon>
        <taxon>Ascosphaeraceae</taxon>
        <taxon>Ascosphaera</taxon>
    </lineage>
</organism>
<dbReference type="Pfam" id="PF05277">
    <property type="entry name" value="DUF726"/>
    <property type="match status" value="1"/>
</dbReference>
<dbReference type="VEuPathDB" id="FungiDB:AAP_06033"/>
<feature type="transmembrane region" description="Helical" evidence="7">
    <location>
        <begin position="294"/>
        <end position="324"/>
    </location>
</feature>
<feature type="compositionally biased region" description="Polar residues" evidence="6">
    <location>
        <begin position="183"/>
        <end position="192"/>
    </location>
</feature>
<feature type="region of interest" description="Disordered" evidence="6">
    <location>
        <begin position="670"/>
        <end position="741"/>
    </location>
</feature>
<feature type="compositionally biased region" description="Basic and acidic residues" evidence="6">
    <location>
        <begin position="11"/>
        <end position="25"/>
    </location>
</feature>
<dbReference type="AlphaFoldDB" id="A0A167V3N4"/>
<dbReference type="OrthoDB" id="277931at2759"/>
<keyword evidence="3 7" id="KW-0812">Transmembrane</keyword>
<dbReference type="EMBL" id="AZGZ01000041">
    <property type="protein sequence ID" value="KZZ86998.1"/>
    <property type="molecule type" value="Genomic_DNA"/>
</dbReference>
<feature type="region of interest" description="Disordered" evidence="6">
    <location>
        <begin position="62"/>
        <end position="112"/>
    </location>
</feature>
<dbReference type="SUPFAM" id="SSF53474">
    <property type="entry name" value="alpha/beta-Hydrolases"/>
    <property type="match status" value="1"/>
</dbReference>
<feature type="compositionally biased region" description="Basic and acidic residues" evidence="6">
    <location>
        <begin position="670"/>
        <end position="699"/>
    </location>
</feature>
<evidence type="ECO:0000256" key="5">
    <source>
        <dbReference type="ARBA" id="ARBA00023136"/>
    </source>
</evidence>
<protein>
    <submittedName>
        <fullName evidence="8">DUF726 domain-containing protein</fullName>
    </submittedName>
</protein>
<reference evidence="8 9" key="1">
    <citation type="journal article" date="2016" name="Genome Biol. Evol.">
        <title>Divergent and convergent evolution of fungal pathogenicity.</title>
        <authorList>
            <person name="Shang Y."/>
            <person name="Xiao G."/>
            <person name="Zheng P."/>
            <person name="Cen K."/>
            <person name="Zhan S."/>
            <person name="Wang C."/>
        </authorList>
    </citation>
    <scope>NUCLEOTIDE SEQUENCE [LARGE SCALE GENOMIC DNA]</scope>
    <source>
        <strain evidence="8 9">ARSEF 7405</strain>
    </source>
</reference>
<feature type="region of interest" description="Disordered" evidence="6">
    <location>
        <begin position="140"/>
        <end position="192"/>
    </location>
</feature>
<keyword evidence="9" id="KW-1185">Reference proteome</keyword>
<evidence type="ECO:0000256" key="4">
    <source>
        <dbReference type="ARBA" id="ARBA00022989"/>
    </source>
</evidence>
<comment type="subcellular location">
    <subcellularLocation>
        <location evidence="1">Membrane</location>
        <topology evidence="1">Multi-pass membrane protein</topology>
    </subcellularLocation>
</comment>
<evidence type="ECO:0000313" key="8">
    <source>
        <dbReference type="EMBL" id="KZZ86998.1"/>
    </source>
</evidence>
<sequence length="741" mass="82161">MPNPFSTVSHDLGRAKKDHPPDVDHSPSLTDILDKDQRLELVRLVQTIAEYMHDIICLQTIPSPRPPEHASSPEGSVKASSSPNKFIDKLRSPTRHWSFGKTDEKKSSTQVTVKDLGTDGSVHEDFEKWKTSILDKLKEALEKPSLQDRENEKRRRMPQEYRDPHPPRKPWDEDAYRGIDPSRASTTPATRQSSVGLPQFYELVDTTLVELSERSKRLVMQAMLLLCLNGGQYSAHSEVMMIYLVFSLYIPLDDFVDYQTNVAQKLMETAKHMSAEKEKESRMKDSKTSKKWKVGLASAAGAAVIGITGGLAAPAVAAGLGALLGGLGMGAGYLGALAGSSVLVGSLFGAYGGRMTGNMMKRYAGEVEDFAFIPIQEGATAAEQRNSLKESAAQSANDPQAGDNVEIIQKERDRRLRVTIGISGWLTEEEDFVNPWKVLGHDSEVFALRWEFAALLRLGKSFWSLVQTGAWTAGSKIAAKNTVFGPIIGAVLWPTSILKLGSLVDNPFNIAKRRADKAGEILADALINRVQGERPVVLFGYSLGARVIYSCLNSLSDRKAYGLVESAILMGAPVGCDPANWVKMRSVTSGRLVNVFTNQDAILKFLFRATSLQFGLAGLSAVTKVNGIENYDCTSLISGHLRYRDMIGTILEVLKIDHLDQEYLQHEKEELKKKEEEEQRDLEKWTQDLSLEDKEKVENELQDASEPISQEAENDPEVKAKRDQVEHESKVTRMDSNLDRL</sequence>
<evidence type="ECO:0000256" key="7">
    <source>
        <dbReference type="SAM" id="Phobius"/>
    </source>
</evidence>
<comment type="similarity">
    <text evidence="2">Belongs to the TMCO4 family.</text>
</comment>
<keyword evidence="4 7" id="KW-1133">Transmembrane helix</keyword>
<comment type="caution">
    <text evidence="8">The sequence shown here is derived from an EMBL/GenBank/DDBJ whole genome shotgun (WGS) entry which is preliminary data.</text>
</comment>
<keyword evidence="5 7" id="KW-0472">Membrane</keyword>
<dbReference type="PANTHER" id="PTHR17920:SF22">
    <property type="entry name" value="DUF726 DOMAIN PROTEIN (AFU_ORTHOLOGUE AFUA_2G12860)"/>
    <property type="match status" value="1"/>
</dbReference>
<proteinExistence type="inferred from homology"/>
<name>A0A167V3N4_9EURO</name>
<feature type="compositionally biased region" description="Basic and acidic residues" evidence="6">
    <location>
        <begin position="716"/>
        <end position="741"/>
    </location>
</feature>
<accession>A0A167V3N4</accession>
<dbReference type="GO" id="GO:0016020">
    <property type="term" value="C:membrane"/>
    <property type="evidence" value="ECO:0007669"/>
    <property type="project" value="UniProtKB-SubCell"/>
</dbReference>
<gene>
    <name evidence="8" type="ORF">AAP_06033</name>
</gene>
<feature type="region of interest" description="Disordered" evidence="6">
    <location>
        <begin position="1"/>
        <end position="29"/>
    </location>
</feature>
<evidence type="ECO:0000256" key="3">
    <source>
        <dbReference type="ARBA" id="ARBA00022692"/>
    </source>
</evidence>
<dbReference type="Proteomes" id="UP000242877">
    <property type="component" value="Unassembled WGS sequence"/>
</dbReference>
<feature type="compositionally biased region" description="Basic and acidic residues" evidence="6">
    <location>
        <begin position="140"/>
        <end position="177"/>
    </location>
</feature>
<dbReference type="InterPro" id="IPR007941">
    <property type="entry name" value="DUF726"/>
</dbReference>
<dbReference type="InterPro" id="IPR029058">
    <property type="entry name" value="AB_hydrolase_fold"/>
</dbReference>
<evidence type="ECO:0000256" key="2">
    <source>
        <dbReference type="ARBA" id="ARBA00009824"/>
    </source>
</evidence>
<evidence type="ECO:0000256" key="6">
    <source>
        <dbReference type="SAM" id="MobiDB-lite"/>
    </source>
</evidence>
<feature type="transmembrane region" description="Helical" evidence="7">
    <location>
        <begin position="330"/>
        <end position="352"/>
    </location>
</feature>